<reference evidence="2" key="1">
    <citation type="submission" date="2022-10" db="EMBL/GenBank/DDBJ databases">
        <authorList>
            <person name="Yu W.X."/>
        </authorList>
    </citation>
    <scope>NUCLEOTIDE SEQUENCE</scope>
    <source>
        <strain evidence="2">AAT</strain>
    </source>
</reference>
<dbReference type="InterPro" id="IPR012910">
    <property type="entry name" value="Plug_dom"/>
</dbReference>
<dbReference type="SUPFAM" id="SSF56935">
    <property type="entry name" value="Porins"/>
    <property type="match status" value="1"/>
</dbReference>
<dbReference type="AlphaFoldDB" id="A0AAE3M8Q3"/>
<dbReference type="Proteomes" id="UP001209229">
    <property type="component" value="Unassembled WGS sequence"/>
</dbReference>
<proteinExistence type="predicted"/>
<organism evidence="2 3">
    <name type="scientific">Plebeiibacterium sediminum</name>
    <dbReference type="NCBI Taxonomy" id="2992112"/>
    <lineage>
        <taxon>Bacteria</taxon>
        <taxon>Pseudomonadati</taxon>
        <taxon>Bacteroidota</taxon>
        <taxon>Bacteroidia</taxon>
        <taxon>Marinilabiliales</taxon>
        <taxon>Marinilabiliaceae</taxon>
        <taxon>Plebeiibacterium</taxon>
    </lineage>
</organism>
<dbReference type="NCBIfam" id="TIGR04056">
    <property type="entry name" value="OMP_RagA_SusC"/>
    <property type="match status" value="1"/>
</dbReference>
<dbReference type="EMBL" id="JAPDPJ010000076">
    <property type="protein sequence ID" value="MCW3788997.1"/>
    <property type="molecule type" value="Genomic_DNA"/>
</dbReference>
<gene>
    <name evidence="2" type="ORF">OM075_21195</name>
</gene>
<comment type="caution">
    <text evidence="2">The sequence shown here is derived from an EMBL/GenBank/DDBJ whole genome shotgun (WGS) entry which is preliminary data.</text>
</comment>
<name>A0AAE3M8Q3_9BACT</name>
<accession>A0AAE3M8Q3</accession>
<dbReference type="NCBIfam" id="TIGR04057">
    <property type="entry name" value="SusC_RagA_signa"/>
    <property type="match status" value="1"/>
</dbReference>
<evidence type="ECO:0000313" key="2">
    <source>
        <dbReference type="EMBL" id="MCW3788997.1"/>
    </source>
</evidence>
<sequence>MKYIHIRFIFLALSVLLSVSIVKAQNIVENEPDSLIKANDPQFQVAFKKVAKSDLLGGVSVVDLEKLTKVNYSTYSLDNMQGFAGGFTGNSLWGMGDYLVLVDGIPRDANNVLPTEIDQISFLKGASAVLLYGSRAANGVIYITTKRGKTGDLNVSVRANTGWHVAKSFPKYLGSAEYMTLYNEALANDGLDAMYTNEDFYNYGSGMNPYRYSNVDFYSSDYLKKAYNRTDVTTEITGGNDKAQFYSNIGYFSQGDLLNFGEGKNNNTNRLNVRGNVDLKINEFVKAYVNANATFYNSQSPNVTDSDNGDDYWSYAETLRPNRITPLIPISYIGANDLSSLNYLDGGKIINGKYFLSGTTADQTNVFADYYAAGKSKFTSRQFQFDTGVDFDLRKVLSGLSFHTQFAVDYSTSYNTSYNNNYATYTANWNNYNGMDNVSLTQKHGNDEKSGVQVVSGSSSRQTYLFSGWFEYEKSLNDLHHFSSMLVLTGWQRKQSTEYHANSNSNLGLQFGYNFNKKYYLDLGASLIHSAKLPDDNRNALSPSASVAWRISEEDFMSNLSFIDDMKLSVSGSIIHSDLDIDEYYQYTANFAQTSDDQEIWWGWQDGISERATVSKRGPNEVLDFVKSKELSVNLAASLMDNQIDVNASYFTNTREGGIVEGPQYMFPSYFSTNYPDASFSPYYVNYNNDKRTGFDFAINVNKKFGDVDLSLGLLGTYYTTEATQRDERNEWDYQNGEGKAVDGIWGLENLGLFQSEEDIASSPEQNFGGNVKPGDIKYKDQNGDGIIDTQDQVYLAKAGWSGAPFTAGVNLTLKWKNLSLFALGTGRFGAYAMKNSSYYWISGNDKYSEVVRDRWTEATASSATFPRLTTESGTNNFRNSDFWLYKTDRFNLAKVQITYDIPKSLLSNFIFKDFSAYVSGSNLLTLSKEREILEMNVGQAPQTRFFNLGIKAVF</sequence>
<dbReference type="InterPro" id="IPR037066">
    <property type="entry name" value="Plug_dom_sf"/>
</dbReference>
<keyword evidence="3" id="KW-1185">Reference proteome</keyword>
<evidence type="ECO:0000259" key="1">
    <source>
        <dbReference type="Pfam" id="PF07715"/>
    </source>
</evidence>
<dbReference type="Gene3D" id="2.170.130.10">
    <property type="entry name" value="TonB-dependent receptor, plug domain"/>
    <property type="match status" value="1"/>
</dbReference>
<feature type="domain" description="TonB-dependent receptor plug" evidence="1">
    <location>
        <begin position="77"/>
        <end position="140"/>
    </location>
</feature>
<dbReference type="Pfam" id="PF07715">
    <property type="entry name" value="Plug"/>
    <property type="match status" value="1"/>
</dbReference>
<protein>
    <submittedName>
        <fullName evidence="2">SusC/RagA family TonB-linked outer membrane protein</fullName>
    </submittedName>
</protein>
<dbReference type="RefSeq" id="WP_301192553.1">
    <property type="nucleotide sequence ID" value="NZ_JAPDPJ010000076.1"/>
</dbReference>
<dbReference type="InterPro" id="IPR023996">
    <property type="entry name" value="TonB-dep_OMP_SusC/RagA"/>
</dbReference>
<evidence type="ECO:0000313" key="3">
    <source>
        <dbReference type="Proteomes" id="UP001209229"/>
    </source>
</evidence>
<dbReference type="InterPro" id="IPR023997">
    <property type="entry name" value="TonB-dep_OMP_SusC/RagA_CS"/>
</dbReference>